<dbReference type="InterPro" id="IPR011008">
    <property type="entry name" value="Dimeric_a/b-barrel"/>
</dbReference>
<dbReference type="GO" id="GO:0016491">
    <property type="term" value="F:oxidoreductase activity"/>
    <property type="evidence" value="ECO:0007669"/>
    <property type="project" value="InterPro"/>
</dbReference>
<organism evidence="2">
    <name type="scientific">marine metagenome</name>
    <dbReference type="NCBI Taxonomy" id="408172"/>
    <lineage>
        <taxon>unclassified sequences</taxon>
        <taxon>metagenomes</taxon>
        <taxon>ecological metagenomes</taxon>
    </lineage>
</organism>
<accession>A0A382KNM1</accession>
<dbReference type="AlphaFoldDB" id="A0A382KNM1"/>
<proteinExistence type="predicted"/>
<gene>
    <name evidence="2" type="ORF">METZ01_LOCUS279298</name>
</gene>
<evidence type="ECO:0000259" key="1">
    <source>
        <dbReference type="Pfam" id="PF07110"/>
    </source>
</evidence>
<dbReference type="InterPro" id="IPR009799">
    <property type="entry name" value="EthD_dom"/>
</dbReference>
<dbReference type="SUPFAM" id="SSF54909">
    <property type="entry name" value="Dimeric alpha+beta barrel"/>
    <property type="match status" value="1"/>
</dbReference>
<name>A0A382KNM1_9ZZZZ</name>
<dbReference type="EMBL" id="UINC01082039">
    <property type="protein sequence ID" value="SVC26444.1"/>
    <property type="molecule type" value="Genomic_DNA"/>
</dbReference>
<protein>
    <recommendedName>
        <fullName evidence="1">EthD domain-containing protein</fullName>
    </recommendedName>
</protein>
<feature type="non-terminal residue" evidence="2">
    <location>
        <position position="1"/>
    </location>
</feature>
<feature type="domain" description="EthD" evidence="1">
    <location>
        <begin position="126"/>
        <end position="216"/>
    </location>
</feature>
<evidence type="ECO:0000313" key="2">
    <source>
        <dbReference type="EMBL" id="SVC26444.1"/>
    </source>
</evidence>
<reference evidence="2" key="1">
    <citation type="submission" date="2018-05" db="EMBL/GenBank/DDBJ databases">
        <authorList>
            <person name="Lanie J.A."/>
            <person name="Ng W.-L."/>
            <person name="Kazmierczak K.M."/>
            <person name="Andrzejewski T.M."/>
            <person name="Davidsen T.M."/>
            <person name="Wayne K.J."/>
            <person name="Tettelin H."/>
            <person name="Glass J.I."/>
            <person name="Rusch D."/>
            <person name="Podicherti R."/>
            <person name="Tsui H.-C.T."/>
            <person name="Winkler M.E."/>
        </authorList>
    </citation>
    <scope>NUCLEOTIDE SEQUENCE</scope>
</reference>
<sequence length="230" mass="26797">VEKIVYQVWKQDSDSLEEFKNFLLIDLPNTLKSSVTELQINIADDDVSDAAGLIQSNYSPSPNAIIFLKIPSFYFFENDFLDFFQKVKKIEGFIVSESIVLEDEKKNKLGERTEGFSQIVFLEKPENMNKHEWFEHWTHYHTKIAIETQSNFIYVQNTIVRPLQNTSENFIAIIEECFPHDAMSDPAVFYNAANNPDLLLKNTQIMMDSCTKFIDFTKIEVIPTSRYRII</sequence>
<dbReference type="Pfam" id="PF07110">
    <property type="entry name" value="EthD"/>
    <property type="match status" value="1"/>
</dbReference>